<evidence type="ECO:0000313" key="2">
    <source>
        <dbReference type="EMBL" id="KAK2085979.1"/>
    </source>
</evidence>
<comment type="caution">
    <text evidence="2">The sequence shown here is derived from an EMBL/GenBank/DDBJ whole genome shotgun (WGS) entry which is preliminary data.</text>
</comment>
<feature type="compositionally biased region" description="Basic and acidic residues" evidence="1">
    <location>
        <begin position="50"/>
        <end position="76"/>
    </location>
</feature>
<sequence>MQRREDSELSLRAPLTSAGAASLGPRGAGRALASPAPPAGALLLRASAARQREAKLRPSWRGRERERQREREKGLEEEASITSLQKARSECLACFTPGN</sequence>
<reference evidence="2 3" key="1">
    <citation type="submission" date="2023-05" db="EMBL/GenBank/DDBJ databases">
        <title>B98-5 Cell Line De Novo Hybrid Assembly: An Optical Mapping Approach.</title>
        <authorList>
            <person name="Kananen K."/>
            <person name="Auerbach J.A."/>
            <person name="Kautto E."/>
            <person name="Blachly J.S."/>
        </authorList>
    </citation>
    <scope>NUCLEOTIDE SEQUENCE [LARGE SCALE GENOMIC DNA]</scope>
    <source>
        <strain evidence="2">B95-8</strain>
        <tissue evidence="2">Cell line</tissue>
    </source>
</reference>
<accession>A0ABQ9TMI0</accession>
<feature type="compositionally biased region" description="Low complexity" evidence="1">
    <location>
        <begin position="17"/>
        <end position="36"/>
    </location>
</feature>
<protein>
    <submittedName>
        <fullName evidence="2">Uncharacterized protein</fullName>
    </submittedName>
</protein>
<organism evidence="2 3">
    <name type="scientific">Saguinus oedipus</name>
    <name type="common">Cotton-top tamarin</name>
    <name type="synonym">Oedipomidas oedipus</name>
    <dbReference type="NCBI Taxonomy" id="9490"/>
    <lineage>
        <taxon>Eukaryota</taxon>
        <taxon>Metazoa</taxon>
        <taxon>Chordata</taxon>
        <taxon>Craniata</taxon>
        <taxon>Vertebrata</taxon>
        <taxon>Euteleostomi</taxon>
        <taxon>Mammalia</taxon>
        <taxon>Eutheria</taxon>
        <taxon>Euarchontoglires</taxon>
        <taxon>Primates</taxon>
        <taxon>Haplorrhini</taxon>
        <taxon>Platyrrhini</taxon>
        <taxon>Cebidae</taxon>
        <taxon>Callitrichinae</taxon>
        <taxon>Saguinus</taxon>
    </lineage>
</organism>
<gene>
    <name evidence="2" type="ORF">P7K49_035404</name>
</gene>
<proteinExistence type="predicted"/>
<name>A0ABQ9TMI0_SAGOE</name>
<feature type="region of interest" description="Disordered" evidence="1">
    <location>
        <begin position="1"/>
        <end position="36"/>
    </location>
</feature>
<keyword evidence="3" id="KW-1185">Reference proteome</keyword>
<feature type="region of interest" description="Disordered" evidence="1">
    <location>
        <begin position="50"/>
        <end position="82"/>
    </location>
</feature>
<dbReference type="Proteomes" id="UP001266305">
    <property type="component" value="Unassembled WGS sequence"/>
</dbReference>
<dbReference type="EMBL" id="JASSZA010000020">
    <property type="protein sequence ID" value="KAK2085979.1"/>
    <property type="molecule type" value="Genomic_DNA"/>
</dbReference>
<evidence type="ECO:0000256" key="1">
    <source>
        <dbReference type="SAM" id="MobiDB-lite"/>
    </source>
</evidence>
<evidence type="ECO:0000313" key="3">
    <source>
        <dbReference type="Proteomes" id="UP001266305"/>
    </source>
</evidence>